<protein>
    <submittedName>
        <fullName evidence="1">TIL domain containing protein</fullName>
    </submittedName>
</protein>
<accession>A0A224YHI5</accession>
<name>A0A224YHI5_9ACAR</name>
<dbReference type="EMBL" id="GFPF01005279">
    <property type="protein sequence ID" value="MAA16425.1"/>
    <property type="molecule type" value="Transcribed_RNA"/>
</dbReference>
<proteinExistence type="predicted"/>
<evidence type="ECO:0000313" key="1">
    <source>
        <dbReference type="EMBL" id="MAA16425.1"/>
    </source>
</evidence>
<dbReference type="AlphaFoldDB" id="A0A224YHI5"/>
<reference evidence="1" key="1">
    <citation type="journal article" date="2017" name="Parasit. Vectors">
        <title>Sialotranscriptomics of Rhipicephalus zambeziensis reveals intricate expression profiles of secretory proteins and suggests tight temporal transcriptional regulation during blood-feeding.</title>
        <authorList>
            <person name="de Castro M.H."/>
            <person name="de Klerk D."/>
            <person name="Pienaar R."/>
            <person name="Rees D.J.G."/>
            <person name="Mans B.J."/>
        </authorList>
    </citation>
    <scope>NUCLEOTIDE SEQUENCE</scope>
    <source>
        <tissue evidence="1">Salivary glands</tissue>
    </source>
</reference>
<sequence>MPPSTIQPPFTAAPVSAAGVSAGGSGYVTPKIRVPQKPTGNIAGGLPAGSVSIRPSVLPAGIMPTTPQSVPGSPSATSGVLTTATNITSSVVTGVPSGVLLPTGIPSPGTGIVSNGLNVNGANMPGLSGTNMASTSSSAVGGNKPPTILIHSPGAPSTSSNAPDVSGSTLRTIAPPGGVAIVVGPQGMTTAGGGRLIRPPAGSISTSGPLSSTAGIFNSRAQLGVVDGVGTTNAGLSTLSGMIATPAISGVAFSVARPPLATLSTGTGGALGTATNSGVNIAHSGASIPTQPVTTAPQASNALPVAAATTMGGSAVN</sequence>
<organism evidence="1">
    <name type="scientific">Rhipicephalus zambeziensis</name>
    <dbReference type="NCBI Taxonomy" id="60191"/>
    <lineage>
        <taxon>Eukaryota</taxon>
        <taxon>Metazoa</taxon>
        <taxon>Ecdysozoa</taxon>
        <taxon>Arthropoda</taxon>
        <taxon>Chelicerata</taxon>
        <taxon>Arachnida</taxon>
        <taxon>Acari</taxon>
        <taxon>Parasitiformes</taxon>
        <taxon>Ixodida</taxon>
        <taxon>Ixodoidea</taxon>
        <taxon>Ixodidae</taxon>
        <taxon>Rhipicephalinae</taxon>
        <taxon>Rhipicephalus</taxon>
        <taxon>Rhipicephalus</taxon>
    </lineage>
</organism>